<feature type="non-terminal residue" evidence="1">
    <location>
        <position position="145"/>
    </location>
</feature>
<dbReference type="OrthoDB" id="3010994at2759"/>
<organism evidence="1 2">
    <name type="scientific">Schizophyllum amplum</name>
    <dbReference type="NCBI Taxonomy" id="97359"/>
    <lineage>
        <taxon>Eukaryota</taxon>
        <taxon>Fungi</taxon>
        <taxon>Dikarya</taxon>
        <taxon>Basidiomycota</taxon>
        <taxon>Agaricomycotina</taxon>
        <taxon>Agaricomycetes</taxon>
        <taxon>Agaricomycetidae</taxon>
        <taxon>Agaricales</taxon>
        <taxon>Schizophyllaceae</taxon>
        <taxon>Schizophyllum</taxon>
    </lineage>
</organism>
<proteinExistence type="predicted"/>
<sequence length="145" mass="15788">AEQSAREALAQEIKALIKRLPTTIPTAAKDGKIYTVVTGPQKESTWMTFNSRFDALYGEDYAVSKYLDIAVAQPGMMHEPMMLKLERLKKALTLIWCATAPPPLATTSASAPPKAIKRAVDPRKVAEQAMRALGEGALADHLMPP</sequence>
<accession>A0A550BW90</accession>
<dbReference type="Proteomes" id="UP000320762">
    <property type="component" value="Unassembled WGS sequence"/>
</dbReference>
<dbReference type="EMBL" id="VDMD01000058">
    <property type="protein sequence ID" value="TRM56819.1"/>
    <property type="molecule type" value="Genomic_DNA"/>
</dbReference>
<keyword evidence="2" id="KW-1185">Reference proteome</keyword>
<comment type="caution">
    <text evidence="1">The sequence shown here is derived from an EMBL/GenBank/DDBJ whole genome shotgun (WGS) entry which is preliminary data.</text>
</comment>
<protein>
    <submittedName>
        <fullName evidence="1">Uncharacterized protein</fullName>
    </submittedName>
</protein>
<evidence type="ECO:0000313" key="1">
    <source>
        <dbReference type="EMBL" id="TRM56819.1"/>
    </source>
</evidence>
<gene>
    <name evidence="1" type="ORF">BD626DRAFT_362948</name>
</gene>
<dbReference type="AlphaFoldDB" id="A0A550BW90"/>
<feature type="non-terminal residue" evidence="1">
    <location>
        <position position="1"/>
    </location>
</feature>
<name>A0A550BW90_9AGAR</name>
<evidence type="ECO:0000313" key="2">
    <source>
        <dbReference type="Proteomes" id="UP000320762"/>
    </source>
</evidence>
<reference evidence="1 2" key="1">
    <citation type="journal article" date="2019" name="New Phytol.">
        <title>Comparative genomics reveals unique wood-decay strategies and fruiting body development in the Schizophyllaceae.</title>
        <authorList>
            <person name="Almasi E."/>
            <person name="Sahu N."/>
            <person name="Krizsan K."/>
            <person name="Balint B."/>
            <person name="Kovacs G.M."/>
            <person name="Kiss B."/>
            <person name="Cseklye J."/>
            <person name="Drula E."/>
            <person name="Henrissat B."/>
            <person name="Nagy I."/>
            <person name="Chovatia M."/>
            <person name="Adam C."/>
            <person name="LaButti K."/>
            <person name="Lipzen A."/>
            <person name="Riley R."/>
            <person name="Grigoriev I.V."/>
            <person name="Nagy L.G."/>
        </authorList>
    </citation>
    <scope>NUCLEOTIDE SEQUENCE [LARGE SCALE GENOMIC DNA]</scope>
    <source>
        <strain evidence="1 2">NL-1724</strain>
    </source>
</reference>